<keyword evidence="4" id="KW-1185">Reference proteome</keyword>
<dbReference type="Gene3D" id="3.40.50.1860">
    <property type="match status" value="2"/>
</dbReference>
<evidence type="ECO:0000256" key="2">
    <source>
        <dbReference type="ARBA" id="ARBA00023235"/>
    </source>
</evidence>
<protein>
    <submittedName>
        <fullName evidence="3">Aspartate racemase</fullName>
    </submittedName>
</protein>
<dbReference type="AlphaFoldDB" id="A0A267MPR4"/>
<dbReference type="InterPro" id="IPR018187">
    <property type="entry name" value="Asp/Glu_racemase_AS_1"/>
</dbReference>
<keyword evidence="2" id="KW-0413">Isomerase</keyword>
<dbReference type="SUPFAM" id="SSF53681">
    <property type="entry name" value="Aspartate/glutamate racemase"/>
    <property type="match status" value="2"/>
</dbReference>
<name>A0A267MPR4_9FIRM</name>
<dbReference type="Pfam" id="PF01177">
    <property type="entry name" value="Asp_Glu_race"/>
    <property type="match status" value="1"/>
</dbReference>
<evidence type="ECO:0000313" key="3">
    <source>
        <dbReference type="EMBL" id="PAB60720.1"/>
    </source>
</evidence>
<accession>A0A267MPR4</accession>
<evidence type="ECO:0000256" key="1">
    <source>
        <dbReference type="ARBA" id="ARBA00007847"/>
    </source>
</evidence>
<dbReference type="GO" id="GO:0047661">
    <property type="term" value="F:amino-acid racemase activity"/>
    <property type="evidence" value="ECO:0007669"/>
    <property type="project" value="InterPro"/>
</dbReference>
<dbReference type="InterPro" id="IPR004380">
    <property type="entry name" value="Asp_race"/>
</dbReference>
<dbReference type="Proteomes" id="UP000216024">
    <property type="component" value="Unassembled WGS sequence"/>
</dbReference>
<dbReference type="PANTHER" id="PTHR21198">
    <property type="entry name" value="GLUTAMATE RACEMASE"/>
    <property type="match status" value="1"/>
</dbReference>
<dbReference type="InterPro" id="IPR015942">
    <property type="entry name" value="Asp/Glu/hydantoin_racemase"/>
</dbReference>
<comment type="similarity">
    <text evidence="1">Belongs to the aspartate/glutamate racemases family.</text>
</comment>
<proteinExistence type="inferred from homology"/>
<dbReference type="PROSITE" id="PS00923">
    <property type="entry name" value="ASP_GLU_RACEMASE_1"/>
    <property type="match status" value="1"/>
</dbReference>
<organism evidence="3 4">
    <name type="scientific">Anaeromicrobium sediminis</name>
    <dbReference type="NCBI Taxonomy" id="1478221"/>
    <lineage>
        <taxon>Bacteria</taxon>
        <taxon>Bacillati</taxon>
        <taxon>Bacillota</taxon>
        <taxon>Clostridia</taxon>
        <taxon>Peptostreptococcales</taxon>
        <taxon>Thermotaleaceae</taxon>
        <taxon>Anaeromicrobium</taxon>
    </lineage>
</organism>
<reference evidence="3 4" key="1">
    <citation type="submission" date="2017-06" db="EMBL/GenBank/DDBJ databases">
        <title>Draft genome sequence of anaerobic fermentative bacterium Anaeromicrobium sediminis DY2726D isolated from West Pacific Ocean sediments.</title>
        <authorList>
            <person name="Zeng X."/>
        </authorList>
    </citation>
    <scope>NUCLEOTIDE SEQUENCE [LARGE SCALE GENOMIC DNA]</scope>
    <source>
        <strain evidence="3 4">DY2726D</strain>
    </source>
</reference>
<dbReference type="NCBIfam" id="TIGR00035">
    <property type="entry name" value="asp_race"/>
    <property type="match status" value="1"/>
</dbReference>
<dbReference type="PANTHER" id="PTHR21198:SF7">
    <property type="entry name" value="ASPARTATE-GLUTAMATE RACEMASE FAMILY"/>
    <property type="match status" value="1"/>
</dbReference>
<gene>
    <name evidence="3" type="ORF">CCE28_04060</name>
</gene>
<evidence type="ECO:0000313" key="4">
    <source>
        <dbReference type="Proteomes" id="UP000216024"/>
    </source>
</evidence>
<dbReference type="EMBL" id="NIBG01000002">
    <property type="protein sequence ID" value="PAB60720.1"/>
    <property type="molecule type" value="Genomic_DNA"/>
</dbReference>
<dbReference type="InterPro" id="IPR001920">
    <property type="entry name" value="Asp/Glu_race"/>
</dbReference>
<sequence>MMGTIGILGGMGPLATVDIFNKIITLTEANSDNEHIEIIVDNNTRIPDRTNHIINNGENPTNYLIKSAIRLEMMGADVIIMPCNTAHYFYDEVVKYIDIPFLNMIVETAKETEKLYSGKKVGLLATAGTYNSGIYDKVFSEYGLELIKPDSDKMKYIMDLIYGIKSGRSDIDITNFHTVLQDLKEQEVEAFILGCTELPIAFEMFDINEKYIDPTKILARSSIKYVGRKIRNESI</sequence>
<dbReference type="OrthoDB" id="9803739at2"/>
<comment type="caution">
    <text evidence="3">The sequence shown here is derived from an EMBL/GenBank/DDBJ whole genome shotgun (WGS) entry which is preliminary data.</text>
</comment>